<evidence type="ECO:0000313" key="6">
    <source>
        <dbReference type="EMBL" id="KAJ8471254.1"/>
    </source>
</evidence>
<dbReference type="EMBL" id="JAQQAF010000007">
    <property type="protein sequence ID" value="KAJ8471254.1"/>
    <property type="molecule type" value="Genomic_DNA"/>
</dbReference>
<evidence type="ECO:0000256" key="2">
    <source>
        <dbReference type="ARBA" id="ARBA00011738"/>
    </source>
</evidence>
<dbReference type="Proteomes" id="UP001222027">
    <property type="component" value="Unassembled WGS sequence"/>
</dbReference>
<evidence type="ECO:0000256" key="3">
    <source>
        <dbReference type="ARBA" id="ARBA00022525"/>
    </source>
</evidence>
<dbReference type="GO" id="GO:0009699">
    <property type="term" value="P:phenylpropanoid biosynthetic process"/>
    <property type="evidence" value="ECO:0007669"/>
    <property type="project" value="UniProtKB-ARBA"/>
</dbReference>
<keyword evidence="4" id="KW-0052">Apoplast</keyword>
<reference evidence="6 7" key="1">
    <citation type="submission" date="2022-12" db="EMBL/GenBank/DDBJ databases">
        <title>Chromosome-scale assembly of the Ensete ventricosum genome.</title>
        <authorList>
            <person name="Dussert Y."/>
            <person name="Stocks J."/>
            <person name="Wendawek A."/>
            <person name="Woldeyes F."/>
            <person name="Nichols R.A."/>
            <person name="Borrell J.S."/>
        </authorList>
    </citation>
    <scope>NUCLEOTIDE SEQUENCE [LARGE SCALE GENOMIC DNA]</scope>
    <source>
        <strain evidence="7">cv. Maze</strain>
        <tissue evidence="6">Seeds</tissue>
    </source>
</reference>
<name>A0AAV8Q470_ENSVE</name>
<comment type="similarity">
    <text evidence="1 4">Belongs to the plant dirigent protein family.</text>
</comment>
<dbReference type="InterPro" id="IPR004265">
    <property type="entry name" value="Dirigent"/>
</dbReference>
<dbReference type="PANTHER" id="PTHR21495">
    <property type="entry name" value="NUCLEOPORIN-RELATED"/>
    <property type="match status" value="1"/>
</dbReference>
<organism evidence="6 7">
    <name type="scientific">Ensete ventricosum</name>
    <name type="common">Abyssinian banana</name>
    <name type="synonym">Musa ensete</name>
    <dbReference type="NCBI Taxonomy" id="4639"/>
    <lineage>
        <taxon>Eukaryota</taxon>
        <taxon>Viridiplantae</taxon>
        <taxon>Streptophyta</taxon>
        <taxon>Embryophyta</taxon>
        <taxon>Tracheophyta</taxon>
        <taxon>Spermatophyta</taxon>
        <taxon>Magnoliopsida</taxon>
        <taxon>Liliopsida</taxon>
        <taxon>Zingiberales</taxon>
        <taxon>Musaceae</taxon>
        <taxon>Ensete</taxon>
    </lineage>
</organism>
<comment type="function">
    <text evidence="4">Dirigent proteins impart stereoselectivity on the phenoxy radical-coupling reaction, yielding optically active lignans from two molecules of coniferyl alcohol in the biosynthesis of lignans, flavonolignans, and alkaloids and thus plays a central role in plant secondary metabolism.</text>
</comment>
<evidence type="ECO:0000256" key="1">
    <source>
        <dbReference type="ARBA" id="ARBA00010746"/>
    </source>
</evidence>
<gene>
    <name evidence="6" type="ORF">OPV22_025597</name>
</gene>
<evidence type="ECO:0000256" key="4">
    <source>
        <dbReference type="RuleBase" id="RU363099"/>
    </source>
</evidence>
<comment type="caution">
    <text evidence="6">The sequence shown here is derived from an EMBL/GenBank/DDBJ whole genome shotgun (WGS) entry which is preliminary data.</text>
</comment>
<dbReference type="GO" id="GO:0048046">
    <property type="term" value="C:apoplast"/>
    <property type="evidence" value="ECO:0007669"/>
    <property type="project" value="UniProtKB-SubCell"/>
</dbReference>
<dbReference type="Pfam" id="PF03018">
    <property type="entry name" value="Dirigent"/>
    <property type="match status" value="1"/>
</dbReference>
<protein>
    <recommendedName>
        <fullName evidence="4">Dirigent protein</fullName>
    </recommendedName>
</protein>
<keyword evidence="3 4" id="KW-0964">Secreted</keyword>
<dbReference type="Gene3D" id="2.40.480.10">
    <property type="entry name" value="Allene oxide cyclase-like"/>
    <property type="match status" value="1"/>
</dbReference>
<feature type="compositionally biased region" description="Polar residues" evidence="5">
    <location>
        <begin position="129"/>
        <end position="149"/>
    </location>
</feature>
<feature type="region of interest" description="Disordered" evidence="5">
    <location>
        <begin position="124"/>
        <end position="149"/>
    </location>
</feature>
<comment type="subcellular location">
    <subcellularLocation>
        <location evidence="4">Secreted</location>
        <location evidence="4">Extracellular space</location>
        <location evidence="4">Apoplast</location>
    </subcellularLocation>
</comment>
<proteinExistence type="inferred from homology"/>
<evidence type="ECO:0000256" key="5">
    <source>
        <dbReference type="SAM" id="MobiDB-lite"/>
    </source>
</evidence>
<comment type="subunit">
    <text evidence="2 4">Homodimer.</text>
</comment>
<sequence length="149" mass="15681">MPLPSFEMKQHVTNLHFFFHDIAGGDNPTVVLVVAPKSLISLVKEPSFGSVYAIDDPLTEGSEGDSTTIVGSAQGFYISSGQTAPMLVFAANFGFTTGPYNGSSFSVFSRNPVMDTDRELAVVGGRGASPNSELTPSTTPRAMPSLSTT</sequence>
<dbReference type="InterPro" id="IPR044859">
    <property type="entry name" value="Allene_oxi_cyc_Dirigent"/>
</dbReference>
<dbReference type="AlphaFoldDB" id="A0AAV8Q470"/>
<accession>A0AAV8Q470</accession>
<evidence type="ECO:0000313" key="7">
    <source>
        <dbReference type="Proteomes" id="UP001222027"/>
    </source>
</evidence>
<keyword evidence="7" id="KW-1185">Reference proteome</keyword>